<dbReference type="SMART" id="SM00886">
    <property type="entry name" value="Dabb"/>
    <property type="match status" value="1"/>
</dbReference>
<organism evidence="2 3">
    <name type="scientific">Clonostachys byssicola</name>
    <dbReference type="NCBI Taxonomy" id="160290"/>
    <lineage>
        <taxon>Eukaryota</taxon>
        <taxon>Fungi</taxon>
        <taxon>Dikarya</taxon>
        <taxon>Ascomycota</taxon>
        <taxon>Pezizomycotina</taxon>
        <taxon>Sordariomycetes</taxon>
        <taxon>Hypocreomycetidae</taxon>
        <taxon>Hypocreales</taxon>
        <taxon>Bionectriaceae</taxon>
        <taxon>Clonostachys</taxon>
    </lineage>
</organism>
<evidence type="ECO:0000313" key="3">
    <source>
        <dbReference type="Proteomes" id="UP000754883"/>
    </source>
</evidence>
<dbReference type="AlphaFoldDB" id="A0A9N9ULY1"/>
<dbReference type="InterPro" id="IPR011008">
    <property type="entry name" value="Dimeric_a/b-barrel"/>
</dbReference>
<reference evidence="2 3" key="2">
    <citation type="submission" date="2021-10" db="EMBL/GenBank/DDBJ databases">
        <authorList>
            <person name="Piombo E."/>
        </authorList>
    </citation>
    <scope>NUCLEOTIDE SEQUENCE [LARGE SCALE GENOMIC DNA]</scope>
</reference>
<protein>
    <recommendedName>
        <fullName evidence="1">Stress-response A/B barrel domain-containing protein</fullName>
    </recommendedName>
</protein>
<accession>A0A9N9ULY1</accession>
<evidence type="ECO:0000259" key="1">
    <source>
        <dbReference type="PROSITE" id="PS51502"/>
    </source>
</evidence>
<dbReference type="InterPro" id="IPR013097">
    <property type="entry name" value="Dabb"/>
</dbReference>
<dbReference type="Pfam" id="PF07876">
    <property type="entry name" value="Dabb"/>
    <property type="match status" value="1"/>
</dbReference>
<dbReference type="OrthoDB" id="3830014at2759"/>
<keyword evidence="3" id="KW-1185">Reference proteome</keyword>
<evidence type="ECO:0000313" key="2">
    <source>
        <dbReference type="EMBL" id="CAG9995641.1"/>
    </source>
</evidence>
<dbReference type="SUPFAM" id="SSF54909">
    <property type="entry name" value="Dimeric alpha+beta barrel"/>
    <property type="match status" value="1"/>
</dbReference>
<gene>
    <name evidence="2" type="ORF">CBYS24578_00003772</name>
</gene>
<dbReference type="EMBL" id="CABFNO020001536">
    <property type="protein sequence ID" value="CAG9995641.1"/>
    <property type="molecule type" value="Genomic_DNA"/>
</dbReference>
<dbReference type="PROSITE" id="PS51502">
    <property type="entry name" value="S_R_A_B_BARREL"/>
    <property type="match status" value="1"/>
</dbReference>
<reference evidence="3" key="1">
    <citation type="submission" date="2019-06" db="EMBL/GenBank/DDBJ databases">
        <authorList>
            <person name="Broberg M."/>
        </authorList>
    </citation>
    <scope>NUCLEOTIDE SEQUENCE [LARGE SCALE GENOMIC DNA]</scope>
</reference>
<dbReference type="Proteomes" id="UP000754883">
    <property type="component" value="Unassembled WGS sequence"/>
</dbReference>
<name>A0A9N9ULY1_9HYPO</name>
<comment type="caution">
    <text evidence="2">The sequence shown here is derived from an EMBL/GenBank/DDBJ whole genome shotgun (WGS) entry which is preliminary data.</text>
</comment>
<proteinExistence type="predicted"/>
<sequence>MNPLFLRQRLTSTFQRQASRSYSKTTAARMADRVHRVTMFKMPKEEDRKRMLEAYNALAKNNQKDGKPYILSMVVGPAEEDQRSQGYTLVSKTEFASLEDLRYYDDACTAHDGVKAVVRDVQCDGILTVYFKPQEIGGIAP</sequence>
<dbReference type="Gene3D" id="3.30.70.100">
    <property type="match status" value="1"/>
</dbReference>
<feature type="domain" description="Stress-response A/B barrel" evidence="1">
    <location>
        <begin position="34"/>
        <end position="131"/>
    </location>
</feature>